<proteinExistence type="predicted"/>
<gene>
    <name evidence="2" type="ORF">S03H2_30432</name>
</gene>
<accession>X1HGK4</accession>
<evidence type="ECO:0000256" key="1">
    <source>
        <dbReference type="SAM" id="Coils"/>
    </source>
</evidence>
<evidence type="ECO:0000313" key="2">
    <source>
        <dbReference type="EMBL" id="GAH56195.1"/>
    </source>
</evidence>
<reference evidence="2" key="1">
    <citation type="journal article" date="2014" name="Front. Microbiol.">
        <title>High frequency of phylogenetically diverse reductive dehalogenase-homologous genes in deep subseafloor sedimentary metagenomes.</title>
        <authorList>
            <person name="Kawai M."/>
            <person name="Futagami T."/>
            <person name="Toyoda A."/>
            <person name="Takaki Y."/>
            <person name="Nishi S."/>
            <person name="Hori S."/>
            <person name="Arai W."/>
            <person name="Tsubouchi T."/>
            <person name="Morono Y."/>
            <person name="Uchiyama I."/>
            <person name="Ito T."/>
            <person name="Fujiyama A."/>
            <person name="Inagaki F."/>
            <person name="Takami H."/>
        </authorList>
    </citation>
    <scope>NUCLEOTIDE SEQUENCE</scope>
    <source>
        <strain evidence="2">Expedition CK06-06</strain>
    </source>
</reference>
<comment type="caution">
    <text evidence="2">The sequence shown here is derived from an EMBL/GenBank/DDBJ whole genome shotgun (WGS) entry which is preliminary data.</text>
</comment>
<keyword evidence="1" id="KW-0175">Coiled coil</keyword>
<organism evidence="2">
    <name type="scientific">marine sediment metagenome</name>
    <dbReference type="NCBI Taxonomy" id="412755"/>
    <lineage>
        <taxon>unclassified sequences</taxon>
        <taxon>metagenomes</taxon>
        <taxon>ecological metagenomes</taxon>
    </lineage>
</organism>
<dbReference type="AlphaFoldDB" id="X1HGK4"/>
<sequence>PEPPKKVVAEKILTEEALRQEAGRIFTALSKDHPNSSLTLESVIQMLEKEEIAKSDKRLRKRAIHIVNASIAGSGSAPSQEMLEKMVSDEIENLKKKRQEMRERNWAAYKKLLD</sequence>
<feature type="non-terminal residue" evidence="2">
    <location>
        <position position="1"/>
    </location>
</feature>
<feature type="coiled-coil region" evidence="1">
    <location>
        <begin position="80"/>
        <end position="111"/>
    </location>
</feature>
<protein>
    <submittedName>
        <fullName evidence="2">Uncharacterized protein</fullName>
    </submittedName>
</protein>
<name>X1HGK4_9ZZZZ</name>
<dbReference type="EMBL" id="BARU01018415">
    <property type="protein sequence ID" value="GAH56195.1"/>
    <property type="molecule type" value="Genomic_DNA"/>
</dbReference>